<dbReference type="SUPFAM" id="SSF52777">
    <property type="entry name" value="CoA-dependent acyltransferases"/>
    <property type="match status" value="2"/>
</dbReference>
<dbReference type="Gene3D" id="3.30.559.30">
    <property type="entry name" value="Nonribosomal peptide synthetase, condensation domain"/>
    <property type="match status" value="1"/>
</dbReference>
<organism evidence="6 7">
    <name type="scientific">Burkholderia ubonensis</name>
    <dbReference type="NCBI Taxonomy" id="101571"/>
    <lineage>
        <taxon>Bacteria</taxon>
        <taxon>Pseudomonadati</taxon>
        <taxon>Pseudomonadota</taxon>
        <taxon>Betaproteobacteria</taxon>
        <taxon>Burkholderiales</taxon>
        <taxon>Burkholderiaceae</taxon>
        <taxon>Burkholderia</taxon>
        <taxon>Burkholderia cepacia complex</taxon>
    </lineage>
</organism>
<dbReference type="GO" id="GO:0009403">
    <property type="term" value="P:toxin biosynthetic process"/>
    <property type="evidence" value="ECO:0007669"/>
    <property type="project" value="UniProtKB-ARBA"/>
</dbReference>
<feature type="domain" description="Carrier" evidence="5">
    <location>
        <begin position="1336"/>
        <end position="1411"/>
    </location>
</feature>
<dbReference type="Pfam" id="PF00550">
    <property type="entry name" value="PP-binding"/>
    <property type="match status" value="1"/>
</dbReference>
<dbReference type="InterPro" id="IPR020845">
    <property type="entry name" value="AMP-binding_CS"/>
</dbReference>
<dbReference type="InterPro" id="IPR036736">
    <property type="entry name" value="ACP-like_sf"/>
</dbReference>
<dbReference type="InterPro" id="IPR013217">
    <property type="entry name" value="Methyltransf_12"/>
</dbReference>
<dbReference type="Pfam" id="PF08242">
    <property type="entry name" value="Methyltransf_12"/>
    <property type="match status" value="1"/>
</dbReference>
<keyword evidence="2" id="KW-0596">Phosphopantetheine</keyword>
<dbReference type="InterPro" id="IPR009081">
    <property type="entry name" value="PP-bd_ACP"/>
</dbReference>
<dbReference type="InterPro" id="IPR010071">
    <property type="entry name" value="AA_adenyl_dom"/>
</dbReference>
<name>A0ABD4E672_9BURK</name>
<dbReference type="FunFam" id="3.40.50.980:FF:000001">
    <property type="entry name" value="Non-ribosomal peptide synthetase"/>
    <property type="match status" value="1"/>
</dbReference>
<dbReference type="PROSITE" id="PS50075">
    <property type="entry name" value="CARRIER"/>
    <property type="match status" value="1"/>
</dbReference>
<dbReference type="PANTHER" id="PTHR45527:SF1">
    <property type="entry name" value="FATTY ACID SYNTHASE"/>
    <property type="match status" value="1"/>
</dbReference>
<evidence type="ECO:0000313" key="7">
    <source>
        <dbReference type="Proteomes" id="UP000057910"/>
    </source>
</evidence>
<dbReference type="EMBL" id="LPAD01000034">
    <property type="protein sequence ID" value="KVN88987.1"/>
    <property type="molecule type" value="Genomic_DNA"/>
</dbReference>
<dbReference type="Proteomes" id="UP000057910">
    <property type="component" value="Unassembled WGS sequence"/>
</dbReference>
<dbReference type="Gene3D" id="2.30.38.10">
    <property type="entry name" value="Luciferase, Domain 3"/>
    <property type="match status" value="1"/>
</dbReference>
<evidence type="ECO:0000256" key="3">
    <source>
        <dbReference type="ARBA" id="ARBA00022553"/>
    </source>
</evidence>
<protein>
    <recommendedName>
        <fullName evidence="5">Carrier domain-containing protein</fullName>
    </recommendedName>
</protein>
<dbReference type="FunFam" id="1.10.1200.10:FF:000016">
    <property type="entry name" value="Non-ribosomal peptide synthase"/>
    <property type="match status" value="1"/>
</dbReference>
<proteinExistence type="predicted"/>
<comment type="caution">
    <text evidence="6">The sequence shown here is derived from an EMBL/GenBank/DDBJ whole genome shotgun (WGS) entry which is preliminary data.</text>
</comment>
<dbReference type="InterPro" id="IPR023213">
    <property type="entry name" value="CAT-like_dom_sf"/>
</dbReference>
<dbReference type="GO" id="GO:0072330">
    <property type="term" value="P:monocarboxylic acid biosynthetic process"/>
    <property type="evidence" value="ECO:0007669"/>
    <property type="project" value="UniProtKB-ARBA"/>
</dbReference>
<dbReference type="Pfam" id="PF00668">
    <property type="entry name" value="Condensation"/>
    <property type="match status" value="1"/>
</dbReference>
<dbReference type="CDD" id="cd02440">
    <property type="entry name" value="AdoMet_MTases"/>
    <property type="match status" value="1"/>
</dbReference>
<dbReference type="PROSITE" id="PS00455">
    <property type="entry name" value="AMP_BINDING"/>
    <property type="match status" value="1"/>
</dbReference>
<accession>A0ABD4E672</accession>
<dbReference type="CDD" id="cd19531">
    <property type="entry name" value="LCL_NRPS-like"/>
    <property type="match status" value="1"/>
</dbReference>
<dbReference type="InterPro" id="IPR029058">
    <property type="entry name" value="AB_hydrolase_fold"/>
</dbReference>
<dbReference type="InterPro" id="IPR001242">
    <property type="entry name" value="Condensation_dom"/>
</dbReference>
<gene>
    <name evidence="6" type="ORF">WJ68_05660</name>
</gene>
<reference evidence="6 7" key="1">
    <citation type="submission" date="2015-11" db="EMBL/GenBank/DDBJ databases">
        <title>Expanding the genomic diversity of Burkholderia species for the development of highly accurate diagnostics.</title>
        <authorList>
            <person name="Sahl J."/>
            <person name="Keim P."/>
            <person name="Wagner D."/>
        </authorList>
    </citation>
    <scope>NUCLEOTIDE SEQUENCE [LARGE SCALE GENOMIC DNA]</scope>
    <source>
        <strain evidence="6 7">MSMB1585WGS</strain>
    </source>
</reference>
<dbReference type="InterPro" id="IPR029063">
    <property type="entry name" value="SAM-dependent_MTases_sf"/>
</dbReference>
<dbReference type="PROSITE" id="PS00012">
    <property type="entry name" value="PHOSPHOPANTETHEINE"/>
    <property type="match status" value="1"/>
</dbReference>
<evidence type="ECO:0000256" key="2">
    <source>
        <dbReference type="ARBA" id="ARBA00022450"/>
    </source>
</evidence>
<dbReference type="InterPro" id="IPR020806">
    <property type="entry name" value="PKS_PP-bd"/>
</dbReference>
<evidence type="ECO:0000256" key="1">
    <source>
        <dbReference type="ARBA" id="ARBA00001957"/>
    </source>
</evidence>
<dbReference type="SUPFAM" id="SSF56801">
    <property type="entry name" value="Acetyl-CoA synthetase-like"/>
    <property type="match status" value="1"/>
</dbReference>
<dbReference type="Pfam" id="PF00501">
    <property type="entry name" value="AMP-binding"/>
    <property type="match status" value="1"/>
</dbReference>
<dbReference type="SUPFAM" id="SSF47336">
    <property type="entry name" value="ACP-like"/>
    <property type="match status" value="1"/>
</dbReference>
<dbReference type="PIRSF" id="PIRSF001617">
    <property type="entry name" value="Alpha-AR"/>
    <property type="match status" value="1"/>
</dbReference>
<keyword evidence="3" id="KW-0597">Phosphoprotein</keyword>
<dbReference type="PANTHER" id="PTHR45527">
    <property type="entry name" value="NONRIBOSOMAL PEPTIDE SYNTHETASE"/>
    <property type="match status" value="1"/>
</dbReference>
<dbReference type="InterPro" id="IPR045851">
    <property type="entry name" value="AMP-bd_C_sf"/>
</dbReference>
<dbReference type="Gene3D" id="3.40.50.980">
    <property type="match status" value="2"/>
</dbReference>
<sequence>MYFLNRLAPDAAFYNVPVAFRLRGPLSRTVLQDTVNALVDRHEALRTTFEEQDGEVLQVISASREAIIEVTDLSTLADRHAIETEARRLVMEGLQRPFDLVRGPLIVVRLLRLADQDHVLQITLHHIIVDGWSVGLLLRDFSLLYSALSRDEASPLQPLAIQYADCSEAQREWMQNATASRQLAYWRHRLAALEPVELLGDRPRPANESHRGATEMLVLPPRLSTALANLGQRLNATLFTILLAGFKVLLSRYTDMTDISVGTPVANRPSKDMEEVVGFFVNSVVLRSSLDGNPRFADVVETVGRTAIAAFEHQDLPFEQLVEALHPDRSLGHNPLFRIMFAVQNAQMEQLRLDGLTVEPFASGNQSARFDIEFHVWQNSAGVDGLLWESASGLRCVVNYSTDLYDAVTIRHLLERYQRVMDAVATDPFIRCKEIPLAGENEAAILTQWNRTDAPLHATTLPELLQRVDVRDDRPAILWRDMALDHGTVRRRSNQLAHLLRRRGIGPEVVVGLGLPRTPDLILCMLAILKAGGAYAAIDPRYPDERRHALLRDSRAAFVIVATRDARAAPGVAMLALDELAAEWDAAPDDQPEVRLSPSHLAYLIYTSGSTGQPKGVMIQHGNAAALLSWAVGHMEIASLEAVLASSSVTFDLSVYEIFLPLVAGTSLCLVDNVLELPTTARHGVTLVNTVPSAFLALLRNAEVPPSVRTVNLAGESLSGELVRQILALGHVRTVNDLYGPSETTTYSTSAVRQAEGSPVIGRGIGNTTVHVLDAGLRPVPIGVAGELHIGGLGVARGYTGQPAATAARFLPSPFASRPGERIYRTGDRVRWRHDGQLEFLGRQDDQVKIRGFRIEPGEIAASLARAPEVADAVVTALPYAADDASRERRLVAYVVARPEPRTDHGSSASRHVDTWRELYQDIYATRAQRPRFHTVGWNSSLTGQPFPDAEMAQWVAHTVRRIRALRGRRILEIGCGTGLLLFRLAPTAQCYVGRDFSPAALAHIDAHLPPPLRERVHLAEAAADDVSGLAPASFDTVILNSVVQYFPSVDYLLTVLDRAISLTAPGGAVFLGDLRHLGLLEDFHHAVLQAQRIAPTPERLRRAVQAERELAIDPGLPSALAAADPRIARVEIRLRTTRADNELTRYRYDAILHIGPTPPAETAAARWLDWSDGGLAAVSAALAARPDHLGVLGIPHRSLVQHHLQPDALTPRALLRHAWAHGYRLATAWADGGSGGRFDAMLSRDGLAGTPALPIEQPPSRVPAWPALANDPGAADLQQRLAPLLRRHLAECLPEHMMPGAFVFLERLPRTANGKIDRRALPAPEFAPAASTWLAPRSSTERQLAGLWQEVLGCRRVSLNDNFFALGGHSLLALRLIARIRDALAANLSLRDFFASPTLADMARLVETRPASEHVTLVEGAL</sequence>
<dbReference type="SUPFAM" id="SSF53335">
    <property type="entry name" value="S-adenosyl-L-methionine-dependent methyltransferases"/>
    <property type="match status" value="1"/>
</dbReference>
<dbReference type="SMART" id="SM00823">
    <property type="entry name" value="PKS_PP"/>
    <property type="match status" value="1"/>
</dbReference>
<dbReference type="Gene3D" id="3.30.300.30">
    <property type="match status" value="2"/>
</dbReference>
<dbReference type="InterPro" id="IPR000873">
    <property type="entry name" value="AMP-dep_synth/lig_dom"/>
</dbReference>
<dbReference type="FunFam" id="2.30.38.10:FF:000001">
    <property type="entry name" value="Non-ribosomal peptide synthetase PvdI"/>
    <property type="match status" value="1"/>
</dbReference>
<evidence type="ECO:0000256" key="4">
    <source>
        <dbReference type="ARBA" id="ARBA00022737"/>
    </source>
</evidence>
<comment type="cofactor">
    <cofactor evidence="1">
        <name>pantetheine 4'-phosphate</name>
        <dbReference type="ChEBI" id="CHEBI:47942"/>
    </cofactor>
</comment>
<keyword evidence="4" id="KW-0677">Repeat</keyword>
<dbReference type="Gene3D" id="3.40.50.1820">
    <property type="entry name" value="alpha/beta hydrolase"/>
    <property type="match status" value="1"/>
</dbReference>
<dbReference type="Gene3D" id="3.40.50.150">
    <property type="entry name" value="Vaccinia Virus protein VP39"/>
    <property type="match status" value="1"/>
</dbReference>
<evidence type="ECO:0000259" key="5">
    <source>
        <dbReference type="PROSITE" id="PS50075"/>
    </source>
</evidence>
<dbReference type="InterPro" id="IPR006162">
    <property type="entry name" value="Ppantetheine_attach_site"/>
</dbReference>
<dbReference type="Gene3D" id="3.30.559.10">
    <property type="entry name" value="Chloramphenicol acetyltransferase-like domain"/>
    <property type="match status" value="1"/>
</dbReference>
<dbReference type="NCBIfam" id="TIGR01733">
    <property type="entry name" value="AA-adenyl-dom"/>
    <property type="match status" value="1"/>
</dbReference>
<evidence type="ECO:0000313" key="6">
    <source>
        <dbReference type="EMBL" id="KVN88987.1"/>
    </source>
</evidence>